<dbReference type="EMBL" id="PGCI01000049">
    <property type="protein sequence ID" value="PLW45332.1"/>
    <property type="molecule type" value="Genomic_DNA"/>
</dbReference>
<dbReference type="AlphaFoldDB" id="A0A2N5V5R5"/>
<comment type="caution">
    <text evidence="2">The sequence shown here is derived from an EMBL/GenBank/DDBJ whole genome shotgun (WGS) entry which is preliminary data.</text>
</comment>
<feature type="region of interest" description="Disordered" evidence="1">
    <location>
        <begin position="1"/>
        <end position="73"/>
    </location>
</feature>
<dbReference type="Proteomes" id="UP000235392">
    <property type="component" value="Unassembled WGS sequence"/>
</dbReference>
<protein>
    <submittedName>
        <fullName evidence="2">Uncharacterized protein</fullName>
    </submittedName>
</protein>
<accession>A0A2N5V5R5</accession>
<feature type="compositionally biased region" description="Polar residues" evidence="1">
    <location>
        <begin position="39"/>
        <end position="49"/>
    </location>
</feature>
<organism evidence="2 3">
    <name type="scientific">Puccinia coronata f. sp. avenae</name>
    <dbReference type="NCBI Taxonomy" id="200324"/>
    <lineage>
        <taxon>Eukaryota</taxon>
        <taxon>Fungi</taxon>
        <taxon>Dikarya</taxon>
        <taxon>Basidiomycota</taxon>
        <taxon>Pucciniomycotina</taxon>
        <taxon>Pucciniomycetes</taxon>
        <taxon>Pucciniales</taxon>
        <taxon>Pucciniaceae</taxon>
        <taxon>Puccinia</taxon>
    </lineage>
</organism>
<evidence type="ECO:0000313" key="2">
    <source>
        <dbReference type="EMBL" id="PLW45332.1"/>
    </source>
</evidence>
<evidence type="ECO:0000256" key="1">
    <source>
        <dbReference type="SAM" id="MobiDB-lite"/>
    </source>
</evidence>
<sequence>MIPGLIGNKSSEEYIQVDPPPEPYSQETSTRHTRSSTSANPKTKSSAAQTLAPKSKSQDDTVTVNPSKKQKLTSGVWEHFTKIGAALQENLLQLPSVDMQANPIQLPLLLSS</sequence>
<evidence type="ECO:0000313" key="3">
    <source>
        <dbReference type="Proteomes" id="UP000235392"/>
    </source>
</evidence>
<name>A0A2N5V5R5_9BASI</name>
<gene>
    <name evidence="2" type="ORF">PCASD_03129</name>
</gene>
<proteinExistence type="predicted"/>
<reference evidence="2 3" key="1">
    <citation type="submission" date="2017-11" db="EMBL/GenBank/DDBJ databases">
        <title>De novo assembly and phasing of dikaryotic genomes from two isolates of Puccinia coronata f. sp. avenae, the causal agent of oat crown rust.</title>
        <authorList>
            <person name="Miller M.E."/>
            <person name="Zhang Y."/>
            <person name="Omidvar V."/>
            <person name="Sperschneider J."/>
            <person name="Schwessinger B."/>
            <person name="Raley C."/>
            <person name="Palmer J.M."/>
            <person name="Garnica D."/>
            <person name="Upadhyaya N."/>
            <person name="Rathjen J."/>
            <person name="Taylor J.M."/>
            <person name="Park R.F."/>
            <person name="Dodds P.N."/>
            <person name="Hirsch C.D."/>
            <person name="Kianian S.F."/>
            <person name="Figueroa M."/>
        </authorList>
    </citation>
    <scope>NUCLEOTIDE SEQUENCE [LARGE SCALE GENOMIC DNA]</scope>
    <source>
        <strain evidence="2">12SD80</strain>
    </source>
</reference>